<dbReference type="Pfam" id="PF07730">
    <property type="entry name" value="HisKA_3"/>
    <property type="match status" value="1"/>
</dbReference>
<evidence type="ECO:0000256" key="1">
    <source>
        <dbReference type="ARBA" id="ARBA00022679"/>
    </source>
</evidence>
<evidence type="ECO:0000256" key="3">
    <source>
        <dbReference type="ARBA" id="ARBA00023012"/>
    </source>
</evidence>
<protein>
    <submittedName>
        <fullName evidence="7">Histidine kinase</fullName>
    </submittedName>
</protein>
<dbReference type="Pfam" id="PF02518">
    <property type="entry name" value="HATPase_c"/>
    <property type="match status" value="1"/>
</dbReference>
<dbReference type="SMART" id="SM00387">
    <property type="entry name" value="HATPase_c"/>
    <property type="match status" value="1"/>
</dbReference>
<name>A0A917W0V1_9ACTN</name>
<dbReference type="Gene3D" id="3.30.450.40">
    <property type="match status" value="2"/>
</dbReference>
<evidence type="ECO:0000313" key="8">
    <source>
        <dbReference type="Proteomes" id="UP000613840"/>
    </source>
</evidence>
<reference evidence="7" key="2">
    <citation type="submission" date="2020-09" db="EMBL/GenBank/DDBJ databases">
        <authorList>
            <person name="Sun Q."/>
            <person name="Zhou Y."/>
        </authorList>
    </citation>
    <scope>NUCLEOTIDE SEQUENCE</scope>
    <source>
        <strain evidence="7">CGMCC 4.7306</strain>
    </source>
</reference>
<dbReference type="InterPro" id="IPR003594">
    <property type="entry name" value="HATPase_dom"/>
</dbReference>
<dbReference type="SMART" id="SM00065">
    <property type="entry name" value="GAF"/>
    <property type="match status" value="2"/>
</dbReference>
<dbReference type="Gene3D" id="3.30.565.10">
    <property type="entry name" value="Histidine kinase-like ATPase, C-terminal domain"/>
    <property type="match status" value="1"/>
</dbReference>
<dbReference type="InterPro" id="IPR050482">
    <property type="entry name" value="Sensor_HK_TwoCompSys"/>
</dbReference>
<dbReference type="CDD" id="cd16917">
    <property type="entry name" value="HATPase_UhpB-NarQ-NarX-like"/>
    <property type="match status" value="1"/>
</dbReference>
<comment type="caution">
    <text evidence="7">The sequence shown here is derived from an EMBL/GenBank/DDBJ whole genome shotgun (WGS) entry which is preliminary data.</text>
</comment>
<evidence type="ECO:0000256" key="4">
    <source>
        <dbReference type="SAM" id="MobiDB-lite"/>
    </source>
</evidence>
<dbReference type="InterPro" id="IPR003018">
    <property type="entry name" value="GAF"/>
</dbReference>
<dbReference type="InterPro" id="IPR029016">
    <property type="entry name" value="GAF-like_dom_sf"/>
</dbReference>
<feature type="domain" description="Histidine kinase/HSP90-like ATPase" evidence="6">
    <location>
        <begin position="487"/>
        <end position="577"/>
    </location>
</feature>
<keyword evidence="1" id="KW-0808">Transferase</keyword>
<dbReference type="PANTHER" id="PTHR24421">
    <property type="entry name" value="NITRATE/NITRITE SENSOR PROTEIN NARX-RELATED"/>
    <property type="match status" value="1"/>
</dbReference>
<dbReference type="RefSeq" id="WP_188893379.1">
    <property type="nucleotide sequence ID" value="NZ_BMMZ01000001.1"/>
</dbReference>
<dbReference type="Pfam" id="PF13185">
    <property type="entry name" value="GAF_2"/>
    <property type="match status" value="2"/>
</dbReference>
<evidence type="ECO:0000259" key="6">
    <source>
        <dbReference type="SMART" id="SM00387"/>
    </source>
</evidence>
<dbReference type="SUPFAM" id="SSF55874">
    <property type="entry name" value="ATPase domain of HSP90 chaperone/DNA topoisomerase II/histidine kinase"/>
    <property type="match status" value="1"/>
</dbReference>
<dbReference type="SUPFAM" id="SSF55781">
    <property type="entry name" value="GAF domain-like"/>
    <property type="match status" value="2"/>
</dbReference>
<evidence type="ECO:0000313" key="7">
    <source>
        <dbReference type="EMBL" id="GGL48361.1"/>
    </source>
</evidence>
<accession>A0A917W0V1</accession>
<keyword evidence="2 7" id="KW-0418">Kinase</keyword>
<dbReference type="Gene3D" id="1.20.5.1930">
    <property type="match status" value="1"/>
</dbReference>
<dbReference type="PANTHER" id="PTHR24421:SF56">
    <property type="entry name" value="OXYGEN SENSOR HISTIDINE KINASE RESPONSE REGULATOR DOST"/>
    <property type="match status" value="1"/>
</dbReference>
<proteinExistence type="predicted"/>
<evidence type="ECO:0000256" key="2">
    <source>
        <dbReference type="ARBA" id="ARBA00022777"/>
    </source>
</evidence>
<keyword evidence="8" id="KW-1185">Reference proteome</keyword>
<keyword evidence="3" id="KW-0902">Two-component regulatory system</keyword>
<dbReference type="GO" id="GO:0000155">
    <property type="term" value="F:phosphorelay sensor kinase activity"/>
    <property type="evidence" value="ECO:0007669"/>
    <property type="project" value="InterPro"/>
</dbReference>
<reference evidence="7" key="1">
    <citation type="journal article" date="2014" name="Int. J. Syst. Evol. Microbiol.">
        <title>Complete genome sequence of Corynebacterium casei LMG S-19264T (=DSM 44701T), isolated from a smear-ripened cheese.</title>
        <authorList>
            <consortium name="US DOE Joint Genome Institute (JGI-PGF)"/>
            <person name="Walter F."/>
            <person name="Albersmeier A."/>
            <person name="Kalinowski J."/>
            <person name="Ruckert C."/>
        </authorList>
    </citation>
    <scope>NUCLEOTIDE SEQUENCE</scope>
    <source>
        <strain evidence="7">CGMCC 4.7306</strain>
    </source>
</reference>
<feature type="compositionally biased region" description="Polar residues" evidence="4">
    <location>
        <begin position="11"/>
        <end position="21"/>
    </location>
</feature>
<gene>
    <name evidence="7" type="ORF">GCM10011575_02770</name>
</gene>
<evidence type="ECO:0000259" key="5">
    <source>
        <dbReference type="SMART" id="SM00065"/>
    </source>
</evidence>
<dbReference type="InterPro" id="IPR011712">
    <property type="entry name" value="Sig_transdc_His_kin_sub3_dim/P"/>
</dbReference>
<dbReference type="Proteomes" id="UP000613840">
    <property type="component" value="Unassembled WGS sequence"/>
</dbReference>
<feature type="region of interest" description="Disordered" evidence="4">
    <location>
        <begin position="1"/>
        <end position="21"/>
    </location>
</feature>
<dbReference type="GO" id="GO:0016020">
    <property type="term" value="C:membrane"/>
    <property type="evidence" value="ECO:0007669"/>
    <property type="project" value="InterPro"/>
</dbReference>
<sequence>MAEDPPGTGAEQHSPSSPASQFGMQLSIDQLMRLVSERASDLIGSQERLRSLLNANRSIVSELSLPGVLRRIVEAARDVAAARYAALGVIGPDGLLEQFITVGMDDETIRAIGELPKGRGLLGALIDDPRPIRLRRIADDPRSFGLPANHPPIESFLGVPIQVPGAVFGNLYLAESRGGAFTAEDEELVLGLAATAGIAIENARLYEESRQRQEWLRARAEVGRNLTTDDQTVNLQRIAESILRLAAADLVSVVLPEPDSELVRVVAAIGLGSSDLAGARYLRPGSLAGAAMDQGSGVIVDSAESYVETTLCPVYADGLGAVMALPLATEQGMAGAVVVGRTRNSRRFSESDLEMAGSFAEQAALAMELAEARTNQERLALLQDRDRIARDLHDHVIQRLFAVGLSVQSIAASLPNSDPAARLIDIVGDLDETIREIRTAIFALRDPGAEHSLRSAVMSVVSDVGPALPERPEVIFVGPLDTMADPGVISDVGAVVREGLTNIARHAHARHAGVRVEATPGELEVYINDDGMGIGDTGRRSGLDNLRRRAEEYGGALNVTSSPGLGTNLSWTIPLEAP</sequence>
<dbReference type="InterPro" id="IPR036890">
    <property type="entry name" value="HATPase_C_sf"/>
</dbReference>
<feature type="domain" description="GAF" evidence="5">
    <location>
        <begin position="230"/>
        <end position="377"/>
    </location>
</feature>
<dbReference type="GO" id="GO:0046983">
    <property type="term" value="F:protein dimerization activity"/>
    <property type="evidence" value="ECO:0007669"/>
    <property type="project" value="InterPro"/>
</dbReference>
<feature type="domain" description="GAF" evidence="5">
    <location>
        <begin position="64"/>
        <end position="210"/>
    </location>
</feature>
<organism evidence="7 8">
    <name type="scientific">Microlunatus endophyticus</name>
    <dbReference type="NCBI Taxonomy" id="1716077"/>
    <lineage>
        <taxon>Bacteria</taxon>
        <taxon>Bacillati</taxon>
        <taxon>Actinomycetota</taxon>
        <taxon>Actinomycetes</taxon>
        <taxon>Propionibacteriales</taxon>
        <taxon>Propionibacteriaceae</taxon>
        <taxon>Microlunatus</taxon>
    </lineage>
</organism>
<dbReference type="EMBL" id="BMMZ01000001">
    <property type="protein sequence ID" value="GGL48361.1"/>
    <property type="molecule type" value="Genomic_DNA"/>
</dbReference>
<dbReference type="AlphaFoldDB" id="A0A917W0V1"/>